<accession>A0A0E9UX11</accession>
<protein>
    <submittedName>
        <fullName evidence="1">Uncharacterized protein</fullName>
    </submittedName>
</protein>
<dbReference type="AlphaFoldDB" id="A0A0E9UX11"/>
<reference evidence="1" key="1">
    <citation type="submission" date="2014-11" db="EMBL/GenBank/DDBJ databases">
        <authorList>
            <person name="Amaro Gonzalez C."/>
        </authorList>
    </citation>
    <scope>NUCLEOTIDE SEQUENCE</scope>
</reference>
<sequence length="39" mass="4178">MFVMSHLKGFVVEAGRGAIICAAVMAPCLYTKGCIFRSV</sequence>
<dbReference type="EMBL" id="GBXM01038163">
    <property type="protein sequence ID" value="JAH70414.1"/>
    <property type="molecule type" value="Transcribed_RNA"/>
</dbReference>
<reference evidence="1" key="2">
    <citation type="journal article" date="2015" name="Fish Shellfish Immunol.">
        <title>Early steps in the European eel (Anguilla anguilla)-Vibrio vulnificus interaction in the gills: Role of the RtxA13 toxin.</title>
        <authorList>
            <person name="Callol A."/>
            <person name="Pajuelo D."/>
            <person name="Ebbesson L."/>
            <person name="Teles M."/>
            <person name="MacKenzie S."/>
            <person name="Amaro C."/>
        </authorList>
    </citation>
    <scope>NUCLEOTIDE SEQUENCE</scope>
</reference>
<proteinExistence type="predicted"/>
<name>A0A0E9UX11_ANGAN</name>
<organism evidence="1">
    <name type="scientific">Anguilla anguilla</name>
    <name type="common">European freshwater eel</name>
    <name type="synonym">Muraena anguilla</name>
    <dbReference type="NCBI Taxonomy" id="7936"/>
    <lineage>
        <taxon>Eukaryota</taxon>
        <taxon>Metazoa</taxon>
        <taxon>Chordata</taxon>
        <taxon>Craniata</taxon>
        <taxon>Vertebrata</taxon>
        <taxon>Euteleostomi</taxon>
        <taxon>Actinopterygii</taxon>
        <taxon>Neopterygii</taxon>
        <taxon>Teleostei</taxon>
        <taxon>Anguilliformes</taxon>
        <taxon>Anguillidae</taxon>
        <taxon>Anguilla</taxon>
    </lineage>
</organism>
<evidence type="ECO:0000313" key="1">
    <source>
        <dbReference type="EMBL" id="JAH70414.1"/>
    </source>
</evidence>